<dbReference type="GO" id="GO:0008033">
    <property type="term" value="P:tRNA processing"/>
    <property type="evidence" value="ECO:0007669"/>
    <property type="project" value="InterPro"/>
</dbReference>
<dbReference type="GO" id="GO:0000172">
    <property type="term" value="C:ribonuclease MRP complex"/>
    <property type="evidence" value="ECO:0007669"/>
    <property type="project" value="TreeGrafter"/>
</dbReference>
<dbReference type="InterPro" id="IPR013241">
    <property type="entry name" value="RNase_P_Pop3"/>
</dbReference>
<feature type="compositionally biased region" description="Basic residues" evidence="1">
    <location>
        <begin position="241"/>
        <end position="251"/>
    </location>
</feature>
<feature type="region of interest" description="Disordered" evidence="1">
    <location>
        <begin position="232"/>
        <end position="271"/>
    </location>
</feature>
<name>A0A1L0GLB6_9ASCO</name>
<reference evidence="2 3" key="1">
    <citation type="submission" date="2016-10" db="EMBL/GenBank/DDBJ databases">
        <authorList>
            <person name="de Groot N.N."/>
        </authorList>
    </citation>
    <scope>NUCLEOTIDE SEQUENCE [LARGE SCALE GENOMIC DNA]</scope>
    <source>
        <strain evidence="2 3">PYCC 4715</strain>
    </source>
</reference>
<dbReference type="GO" id="GO:0005829">
    <property type="term" value="C:cytosol"/>
    <property type="evidence" value="ECO:0007669"/>
    <property type="project" value="TreeGrafter"/>
</dbReference>
<dbReference type="GO" id="GO:0000171">
    <property type="term" value="F:ribonuclease MRP activity"/>
    <property type="evidence" value="ECO:0007669"/>
    <property type="project" value="TreeGrafter"/>
</dbReference>
<feature type="compositionally biased region" description="Basic and acidic residues" evidence="1">
    <location>
        <begin position="252"/>
        <end position="271"/>
    </location>
</feature>
<dbReference type="GO" id="GO:0034965">
    <property type="term" value="P:intronic box C/D snoRNA processing"/>
    <property type="evidence" value="ECO:0007669"/>
    <property type="project" value="TreeGrafter"/>
</dbReference>
<dbReference type="GO" id="GO:0005655">
    <property type="term" value="C:nucleolar ribonuclease P complex"/>
    <property type="evidence" value="ECO:0007669"/>
    <property type="project" value="TreeGrafter"/>
</dbReference>
<evidence type="ECO:0000313" key="2">
    <source>
        <dbReference type="EMBL" id="SGZ56965.1"/>
    </source>
</evidence>
<proteinExistence type="predicted"/>
<dbReference type="EMBL" id="LT635768">
    <property type="protein sequence ID" value="SGZ56965.1"/>
    <property type="molecule type" value="Genomic_DNA"/>
</dbReference>
<dbReference type="PANTHER" id="PTHR28272:SF1">
    <property type="entry name" value="RIBONUCLEASES P_MRP PROTEIN SUBUNIT POP3"/>
    <property type="match status" value="1"/>
</dbReference>
<dbReference type="PANTHER" id="PTHR28272">
    <property type="entry name" value="RIBONUCLEASES P/MRP PROTEIN SUBUNIT POP3"/>
    <property type="match status" value="1"/>
</dbReference>
<dbReference type="GO" id="GO:0006364">
    <property type="term" value="P:rRNA processing"/>
    <property type="evidence" value="ECO:0007669"/>
    <property type="project" value="InterPro"/>
</dbReference>
<dbReference type="Proteomes" id="UP000182259">
    <property type="component" value="Chromosome V"/>
</dbReference>
<organism evidence="2 3">
    <name type="scientific">Sungouiella intermedia</name>
    <dbReference type="NCBI Taxonomy" id="45354"/>
    <lineage>
        <taxon>Eukaryota</taxon>
        <taxon>Fungi</taxon>
        <taxon>Dikarya</taxon>
        <taxon>Ascomycota</taxon>
        <taxon>Saccharomycotina</taxon>
        <taxon>Pichiomycetes</taxon>
        <taxon>Metschnikowiaceae</taxon>
        <taxon>Sungouiella</taxon>
    </lineage>
</organism>
<dbReference type="GO" id="GO:0004526">
    <property type="term" value="F:ribonuclease P activity"/>
    <property type="evidence" value="ECO:0007669"/>
    <property type="project" value="TreeGrafter"/>
</dbReference>
<accession>A0A1L0GLB6</accession>
<evidence type="ECO:0000313" key="3">
    <source>
        <dbReference type="Proteomes" id="UP000182259"/>
    </source>
</evidence>
<dbReference type="AlphaFoldDB" id="A0A1L0GLB6"/>
<dbReference type="Pfam" id="PF08228">
    <property type="entry name" value="RNase_P_pop3"/>
    <property type="match status" value="1"/>
</dbReference>
<protein>
    <submittedName>
        <fullName evidence="2">CIC11C00000005648</fullName>
    </submittedName>
</protein>
<evidence type="ECO:0000256" key="1">
    <source>
        <dbReference type="SAM" id="MobiDB-lite"/>
    </source>
</evidence>
<sequence length="271" mass="30807">MSKQTPGSGSLKDLEIKRREVFKPILDNPYTRGSSWPQVPDTVSKSILEYLTQLLSSYGQYNQLRKTSKDKNIPKHDLENKITIGFNSTVRVLEEQAAPNREKVLKRKGRQAPITSTKPYVKYVFVAKSDITTPLLTNSLPLLAFSASRSLQDRVKLIELPRGSLEKLLKVLKEDRVSIMSLRQDWAEGAPLFTLINDKIKDVEVPWLEALFTGDGALDAVYQKPDVRFLKTSAPIGKPKNQQKKQKKQKRDGKGEEKDEKEENSKKQKTN</sequence>
<gene>
    <name evidence="2" type="ORF">SAMEA4029009_CIC11G00000005648</name>
</gene>